<keyword evidence="1" id="KW-0812">Transmembrane</keyword>
<keyword evidence="1" id="KW-1133">Transmembrane helix</keyword>
<dbReference type="AlphaFoldDB" id="A0A0E9WXU1"/>
<name>A0A0E9WXU1_ANGAN</name>
<reference evidence="2" key="2">
    <citation type="journal article" date="2015" name="Fish Shellfish Immunol.">
        <title>Early steps in the European eel (Anguilla anguilla)-Vibrio vulnificus interaction in the gills: Role of the RtxA13 toxin.</title>
        <authorList>
            <person name="Callol A."/>
            <person name="Pajuelo D."/>
            <person name="Ebbesson L."/>
            <person name="Teles M."/>
            <person name="MacKenzie S."/>
            <person name="Amaro C."/>
        </authorList>
    </citation>
    <scope>NUCLEOTIDE SEQUENCE</scope>
</reference>
<organism evidence="2">
    <name type="scientific">Anguilla anguilla</name>
    <name type="common">European freshwater eel</name>
    <name type="synonym">Muraena anguilla</name>
    <dbReference type="NCBI Taxonomy" id="7936"/>
    <lineage>
        <taxon>Eukaryota</taxon>
        <taxon>Metazoa</taxon>
        <taxon>Chordata</taxon>
        <taxon>Craniata</taxon>
        <taxon>Vertebrata</taxon>
        <taxon>Euteleostomi</taxon>
        <taxon>Actinopterygii</taxon>
        <taxon>Neopterygii</taxon>
        <taxon>Teleostei</taxon>
        <taxon>Anguilliformes</taxon>
        <taxon>Anguillidae</taxon>
        <taxon>Anguilla</taxon>
    </lineage>
</organism>
<keyword evidence="1" id="KW-0472">Membrane</keyword>
<sequence length="69" mass="8058">MYVHKKKIQYQQKFSTFVITSIKSSSQLICNYSLPVTLIYLYCLINFHILSLPQSMGYNIIVFVISLSF</sequence>
<proteinExistence type="predicted"/>
<dbReference type="EMBL" id="GBXM01014349">
    <property type="protein sequence ID" value="JAH94228.1"/>
    <property type="molecule type" value="Transcribed_RNA"/>
</dbReference>
<feature type="transmembrane region" description="Helical" evidence="1">
    <location>
        <begin position="29"/>
        <end position="49"/>
    </location>
</feature>
<evidence type="ECO:0000256" key="1">
    <source>
        <dbReference type="SAM" id="Phobius"/>
    </source>
</evidence>
<protein>
    <submittedName>
        <fullName evidence="2">Uncharacterized protein</fullName>
    </submittedName>
</protein>
<evidence type="ECO:0000313" key="2">
    <source>
        <dbReference type="EMBL" id="JAH94228.1"/>
    </source>
</evidence>
<accession>A0A0E9WXU1</accession>
<reference evidence="2" key="1">
    <citation type="submission" date="2014-11" db="EMBL/GenBank/DDBJ databases">
        <authorList>
            <person name="Amaro Gonzalez C."/>
        </authorList>
    </citation>
    <scope>NUCLEOTIDE SEQUENCE</scope>
</reference>